<proteinExistence type="predicted"/>
<dbReference type="AlphaFoldDB" id="A0A162CQF8"/>
<keyword evidence="2" id="KW-1185">Reference proteome</keyword>
<gene>
    <name evidence="1" type="ORF">AWE51_06755</name>
</gene>
<dbReference type="EMBL" id="LQRT01000013">
    <property type="protein sequence ID" value="KZS40644.1"/>
    <property type="molecule type" value="Genomic_DNA"/>
</dbReference>
<name>A0A162CQF8_9FLAO</name>
<dbReference type="STRING" id="1642818.AWE51_06755"/>
<sequence>MFGQEKGAQKDQNPTIKIFQKEEIDYIKKWMENFILDKEMTPEINERFKIVTSYYGLKMKLLGENTKLTKIEIIGKFNILIKEQNNDLKEMLPAEQFESFSKLYDKISWSVNKRLHQL</sequence>
<reference evidence="1 2" key="1">
    <citation type="submission" date="2016-01" db="EMBL/GenBank/DDBJ databases">
        <title>The draft genome sequence of Aquimarina sp. RZW4-3-2.</title>
        <authorList>
            <person name="Wang Y."/>
        </authorList>
    </citation>
    <scope>NUCLEOTIDE SEQUENCE [LARGE SCALE GENOMIC DNA]</scope>
    <source>
        <strain evidence="1 2">RZW4-3-2</strain>
    </source>
</reference>
<evidence type="ECO:0000313" key="1">
    <source>
        <dbReference type="EMBL" id="KZS40644.1"/>
    </source>
</evidence>
<evidence type="ECO:0000313" key="2">
    <source>
        <dbReference type="Proteomes" id="UP000076715"/>
    </source>
</evidence>
<dbReference type="RefSeq" id="WP_118505813.1">
    <property type="nucleotide sequence ID" value="NZ_CANLSS010000008.1"/>
</dbReference>
<organism evidence="1 2">
    <name type="scientific">Aquimarina aggregata</name>
    <dbReference type="NCBI Taxonomy" id="1642818"/>
    <lineage>
        <taxon>Bacteria</taxon>
        <taxon>Pseudomonadati</taxon>
        <taxon>Bacteroidota</taxon>
        <taxon>Flavobacteriia</taxon>
        <taxon>Flavobacteriales</taxon>
        <taxon>Flavobacteriaceae</taxon>
        <taxon>Aquimarina</taxon>
    </lineage>
</organism>
<protein>
    <submittedName>
        <fullName evidence="1">Uncharacterized protein</fullName>
    </submittedName>
</protein>
<dbReference type="Proteomes" id="UP000076715">
    <property type="component" value="Unassembled WGS sequence"/>
</dbReference>
<comment type="caution">
    <text evidence="1">The sequence shown here is derived from an EMBL/GenBank/DDBJ whole genome shotgun (WGS) entry which is preliminary data.</text>
</comment>
<dbReference type="OrthoDB" id="1447971at2"/>
<accession>A0A162CQF8</accession>